<dbReference type="EMBL" id="JACJVP010000053">
    <property type="protein sequence ID" value="MBB6674728.1"/>
    <property type="molecule type" value="Genomic_DNA"/>
</dbReference>
<dbReference type="Proteomes" id="UP000547209">
    <property type="component" value="Unassembled WGS sequence"/>
</dbReference>
<proteinExistence type="predicted"/>
<dbReference type="SUPFAM" id="SSF50939">
    <property type="entry name" value="Sialidases"/>
    <property type="match status" value="1"/>
</dbReference>
<dbReference type="Gene3D" id="2.120.10.10">
    <property type="match status" value="1"/>
</dbReference>
<gene>
    <name evidence="1" type="ORF">H7C19_29015</name>
</gene>
<dbReference type="CDD" id="cd15482">
    <property type="entry name" value="Sialidase_non-viral"/>
    <property type="match status" value="1"/>
</dbReference>
<comment type="caution">
    <text evidence="1">The sequence shown here is derived from an EMBL/GenBank/DDBJ whole genome shotgun (WGS) entry which is preliminary data.</text>
</comment>
<evidence type="ECO:0000313" key="2">
    <source>
        <dbReference type="Proteomes" id="UP000547209"/>
    </source>
</evidence>
<dbReference type="InterPro" id="IPR036278">
    <property type="entry name" value="Sialidase_sf"/>
</dbReference>
<organism evidence="1 2">
    <name type="scientific">Cohnella nanjingensis</name>
    <dbReference type="NCBI Taxonomy" id="1387779"/>
    <lineage>
        <taxon>Bacteria</taxon>
        <taxon>Bacillati</taxon>
        <taxon>Bacillota</taxon>
        <taxon>Bacilli</taxon>
        <taxon>Bacillales</taxon>
        <taxon>Paenibacillaceae</taxon>
        <taxon>Cohnella</taxon>
    </lineage>
</organism>
<name>A0A7X0RW37_9BACL</name>
<reference evidence="1 2" key="1">
    <citation type="submission" date="2020-08" db="EMBL/GenBank/DDBJ databases">
        <title>Cohnella phylogeny.</title>
        <authorList>
            <person name="Dunlap C."/>
        </authorList>
    </citation>
    <scope>NUCLEOTIDE SEQUENCE [LARGE SCALE GENOMIC DNA]</scope>
    <source>
        <strain evidence="1 2">DSM 28246</strain>
    </source>
</reference>
<dbReference type="AlphaFoldDB" id="A0A7X0RW37"/>
<accession>A0A7X0RW37</accession>
<protein>
    <submittedName>
        <fullName evidence="1">Exo-alpha-sialidase</fullName>
    </submittedName>
</protein>
<evidence type="ECO:0000313" key="1">
    <source>
        <dbReference type="EMBL" id="MBB6674728.1"/>
    </source>
</evidence>
<dbReference type="RefSeq" id="WP_185672590.1">
    <property type="nucleotide sequence ID" value="NZ_JACJVP010000053.1"/>
</dbReference>
<sequence length="405" mass="45624">MELLADDFVKVYESADPTRISCYSPGLARLPSGRLVATLDLGGPGVEKGYGKVFTSDDRGATWTFRTDFPYVHARPFVAGKFLYVLGHDGDLTIMRSEDEGDNWSVPVRLTSGEEWHQAPCNVHYAKESVYLVMEKRLHRRVEGWPVGELAPVLMRGRTDSDLTAAANWSFASELAFCDAVPAEKLDYFGVPFYHADSQRYIDIAPNRGCAPAGWLETNVVQFVDQNHEWYDPDGRTFHLWMRAHTGGSGYAAIAKVTEDRNGAMTTLLETVPSGKRVVFVPCPGGQMKFHILYDERTRLYWLISTQATDSMTRADRLPPDRYNLPNNERTRLQLHFSTNCFDWCFAGLVAAGSTAKQSRHYAAMAIDGEDLHILSRSGDERAFSAHNGNFISFHTVKRFRELVY</sequence>
<keyword evidence="2" id="KW-1185">Reference proteome</keyword>